<accession>A0A2P8HYP8</accession>
<keyword evidence="1" id="KW-0472">Membrane</keyword>
<keyword evidence="1" id="KW-0812">Transmembrane</keyword>
<dbReference type="RefSeq" id="WP_106587414.1">
    <property type="nucleotide sequence ID" value="NZ_PYAV01000001.1"/>
</dbReference>
<keyword evidence="1" id="KW-1133">Transmembrane helix</keyword>
<feature type="transmembrane region" description="Helical" evidence="1">
    <location>
        <begin position="12"/>
        <end position="31"/>
    </location>
</feature>
<feature type="transmembrane region" description="Helical" evidence="1">
    <location>
        <begin position="63"/>
        <end position="83"/>
    </location>
</feature>
<feature type="transmembrane region" description="Helical" evidence="1">
    <location>
        <begin position="37"/>
        <end position="56"/>
    </location>
</feature>
<protein>
    <submittedName>
        <fullName evidence="2">Uncharacterized protein</fullName>
    </submittedName>
</protein>
<dbReference type="EMBL" id="PYAV01000001">
    <property type="protein sequence ID" value="PSL51346.1"/>
    <property type="molecule type" value="Genomic_DNA"/>
</dbReference>
<keyword evidence="3" id="KW-1185">Reference proteome</keyword>
<gene>
    <name evidence="2" type="ORF">B0H94_101260</name>
</gene>
<evidence type="ECO:0000256" key="1">
    <source>
        <dbReference type="SAM" id="Phobius"/>
    </source>
</evidence>
<proteinExistence type="predicted"/>
<dbReference type="AlphaFoldDB" id="A0A2P8HYP8"/>
<reference evidence="2 3" key="1">
    <citation type="submission" date="2018-03" db="EMBL/GenBank/DDBJ databases">
        <title>Genomic Encyclopedia of Type Strains, Phase III (KMG-III): the genomes of soil and plant-associated and newly described type strains.</title>
        <authorList>
            <person name="Whitman W."/>
        </authorList>
    </citation>
    <scope>NUCLEOTIDE SEQUENCE [LARGE SCALE GENOMIC DNA]</scope>
    <source>
        <strain evidence="2 3">CGMCC 1.07653</strain>
    </source>
</reference>
<name>A0A2P8HYP8_9BACI</name>
<evidence type="ECO:0000313" key="3">
    <source>
        <dbReference type="Proteomes" id="UP000242310"/>
    </source>
</evidence>
<evidence type="ECO:0000313" key="2">
    <source>
        <dbReference type="EMBL" id="PSL51346.1"/>
    </source>
</evidence>
<comment type="caution">
    <text evidence="2">The sequence shown here is derived from an EMBL/GenBank/DDBJ whole genome shotgun (WGS) entry which is preliminary data.</text>
</comment>
<organism evidence="2 3">
    <name type="scientific">Salsuginibacillus halophilus</name>
    <dbReference type="NCBI Taxonomy" id="517424"/>
    <lineage>
        <taxon>Bacteria</taxon>
        <taxon>Bacillati</taxon>
        <taxon>Bacillota</taxon>
        <taxon>Bacilli</taxon>
        <taxon>Bacillales</taxon>
        <taxon>Bacillaceae</taxon>
        <taxon>Salsuginibacillus</taxon>
    </lineage>
</organism>
<dbReference type="Proteomes" id="UP000242310">
    <property type="component" value="Unassembled WGS sequence"/>
</dbReference>
<sequence length="88" mass="9915">MKQAALWRKLRWSFGVIGGLWMLLVIFTDGAVEVTGLFAFIISGFLFSLGLELLFLPSEDRGFAYVSLFGGFLALFFAVHRVFGIMTW</sequence>